<evidence type="ECO:0000259" key="11">
    <source>
        <dbReference type="PROSITE" id="PS50112"/>
    </source>
</evidence>
<dbReference type="InterPro" id="IPR005467">
    <property type="entry name" value="His_kinase_dom"/>
</dbReference>
<feature type="coiled-coil region" evidence="9">
    <location>
        <begin position="511"/>
        <end position="545"/>
    </location>
</feature>
<keyword evidence="5" id="KW-0547">Nucleotide-binding</keyword>
<dbReference type="GO" id="GO:0006355">
    <property type="term" value="P:regulation of DNA-templated transcription"/>
    <property type="evidence" value="ECO:0007669"/>
    <property type="project" value="InterPro"/>
</dbReference>
<dbReference type="SMART" id="SM00387">
    <property type="entry name" value="HATPase_c"/>
    <property type="match status" value="1"/>
</dbReference>
<keyword evidence="6" id="KW-0418">Kinase</keyword>
<dbReference type="Gene3D" id="3.30.450.20">
    <property type="entry name" value="PAS domain"/>
    <property type="match status" value="4"/>
</dbReference>
<comment type="catalytic activity">
    <reaction evidence="1">
        <text>ATP + protein L-histidine = ADP + protein N-phospho-L-histidine.</text>
        <dbReference type="EC" id="2.7.13.3"/>
    </reaction>
</comment>
<keyword evidence="7" id="KW-0067">ATP-binding</keyword>
<dbReference type="InterPro" id="IPR001610">
    <property type="entry name" value="PAC"/>
</dbReference>
<proteinExistence type="predicted"/>
<keyword evidence="8" id="KW-0902">Two-component regulatory system</keyword>
<dbReference type="AlphaFoldDB" id="A0A4U0FCX8"/>
<feature type="domain" description="PAC" evidence="12">
    <location>
        <begin position="477"/>
        <end position="527"/>
    </location>
</feature>
<evidence type="ECO:0000313" key="13">
    <source>
        <dbReference type="EMBL" id="TJY42610.1"/>
    </source>
</evidence>
<dbReference type="PROSITE" id="PS50112">
    <property type="entry name" value="PAS"/>
    <property type="match status" value="2"/>
</dbReference>
<evidence type="ECO:0000256" key="4">
    <source>
        <dbReference type="ARBA" id="ARBA00022679"/>
    </source>
</evidence>
<keyword evidence="3" id="KW-0597">Phosphoprotein</keyword>
<evidence type="ECO:0000256" key="3">
    <source>
        <dbReference type="ARBA" id="ARBA00022553"/>
    </source>
</evidence>
<evidence type="ECO:0000256" key="8">
    <source>
        <dbReference type="ARBA" id="ARBA00023012"/>
    </source>
</evidence>
<dbReference type="SMART" id="SM00086">
    <property type="entry name" value="PAC"/>
    <property type="match status" value="4"/>
</dbReference>
<dbReference type="SMART" id="SM00091">
    <property type="entry name" value="PAS"/>
    <property type="match status" value="4"/>
</dbReference>
<evidence type="ECO:0000259" key="10">
    <source>
        <dbReference type="PROSITE" id="PS50109"/>
    </source>
</evidence>
<dbReference type="GO" id="GO:0005524">
    <property type="term" value="F:ATP binding"/>
    <property type="evidence" value="ECO:0007669"/>
    <property type="project" value="UniProtKB-KW"/>
</dbReference>
<feature type="domain" description="PAS" evidence="11">
    <location>
        <begin position="157"/>
        <end position="227"/>
    </location>
</feature>
<feature type="domain" description="PAC" evidence="12">
    <location>
        <begin position="97"/>
        <end position="149"/>
    </location>
</feature>
<evidence type="ECO:0000256" key="7">
    <source>
        <dbReference type="ARBA" id="ARBA00022840"/>
    </source>
</evidence>
<dbReference type="GO" id="GO:0004673">
    <property type="term" value="F:protein histidine kinase activity"/>
    <property type="evidence" value="ECO:0007669"/>
    <property type="project" value="UniProtKB-EC"/>
</dbReference>
<dbReference type="InterPro" id="IPR035965">
    <property type="entry name" value="PAS-like_dom_sf"/>
</dbReference>
<dbReference type="EMBL" id="SUPK01000003">
    <property type="protein sequence ID" value="TJY42610.1"/>
    <property type="molecule type" value="Genomic_DNA"/>
</dbReference>
<dbReference type="GO" id="GO:0000160">
    <property type="term" value="P:phosphorelay signal transduction system"/>
    <property type="evidence" value="ECO:0007669"/>
    <property type="project" value="UniProtKB-KW"/>
</dbReference>
<evidence type="ECO:0000256" key="6">
    <source>
        <dbReference type="ARBA" id="ARBA00022777"/>
    </source>
</evidence>
<dbReference type="InterPro" id="IPR013655">
    <property type="entry name" value="PAS_fold_3"/>
</dbReference>
<dbReference type="Pfam" id="PF00989">
    <property type="entry name" value="PAS"/>
    <property type="match status" value="1"/>
</dbReference>
<dbReference type="InterPro" id="IPR013767">
    <property type="entry name" value="PAS_fold"/>
</dbReference>
<dbReference type="Pfam" id="PF08447">
    <property type="entry name" value="PAS_3"/>
    <property type="match status" value="2"/>
</dbReference>
<dbReference type="Pfam" id="PF13188">
    <property type="entry name" value="PAS_8"/>
    <property type="match status" value="1"/>
</dbReference>
<dbReference type="CDD" id="cd00130">
    <property type="entry name" value="PAS"/>
    <property type="match status" value="4"/>
</dbReference>
<dbReference type="PROSITE" id="PS50109">
    <property type="entry name" value="HIS_KIN"/>
    <property type="match status" value="1"/>
</dbReference>
<accession>A0A4U0FCX8</accession>
<dbReference type="InterPro" id="IPR036890">
    <property type="entry name" value="HATPase_C_sf"/>
</dbReference>
<gene>
    <name evidence="13" type="ORF">E5161_07080</name>
</gene>
<dbReference type="PROSITE" id="PS50113">
    <property type="entry name" value="PAC"/>
    <property type="match status" value="4"/>
</dbReference>
<name>A0A4U0FCX8_9BACL</name>
<dbReference type="Gene3D" id="3.30.565.10">
    <property type="entry name" value="Histidine kinase-like ATPase, C-terminal domain"/>
    <property type="match status" value="1"/>
</dbReference>
<evidence type="ECO:0000256" key="9">
    <source>
        <dbReference type="SAM" id="Coils"/>
    </source>
</evidence>
<dbReference type="NCBIfam" id="TIGR00229">
    <property type="entry name" value="sensory_box"/>
    <property type="match status" value="4"/>
</dbReference>
<dbReference type="PANTHER" id="PTHR43304:SF1">
    <property type="entry name" value="PAC DOMAIN-CONTAINING PROTEIN"/>
    <property type="match status" value="1"/>
</dbReference>
<keyword evidence="14" id="KW-1185">Reference proteome</keyword>
<sequence>MKVVHSGELTSSMLFSHRSSSENTALINEIFDRLGVAVWSFDFSTNKFEHFTEAFASITGYPTRLFPHLSSWKRIIHPEDADLFEIWLAVIRHGIVQETELRIIDANEQIRWVLIRVNVSKNESGTVMGFDGVITDISPRKKAEEELSRGERKYALTQTQYQLIAENTKDLLAIIDISGGLLYASPSHNKVLGHDCGAEAGTSCLDYVHPDDRNKAFQAITDVAHTGTSRQLQLRMVHANGHSIHIDFLGTPVTDDQGKVESLVFVGRDITEEVRVRTKLLESEKRFRRLIELSPQPMIAQRAGKISFINPAGLKLLGASDGSELIGESIYSIVHPDYQRVAENRIAKIFTERFEGSLEYRLVRLDGQIIVAEVASIYDEETETILLVLHDITERKKAEFALKESEEMNRRLVEMSPEAIILHNGRQYIFANPAAHALLGAQGEIAGLSVFENIHPDFAQQAAVRFQKVHDESCTSPFIEQKIVRFDAGIVDVEVISAPISYQGGNACITVMRDITERKKAEERRKEAEQALQDSQDRYYRLQSSLDRFSSDLFGVLKIQELESRLVKEVQKVIKATNVSIIELERTNRFYVRAGQHAFECKERSLFAWSEMYPVCTLVDTSNGHFLKLGHFRGKVYLLCIGETPPMLAVQPKRVWLETISRYVSVLYDNFRVIEDLTKELEEITSSQSAPSWLLRILFKISEHERKRLSQDLHDAALQEQIIWYRKLDQLSADSAFPDHFREPLKEIIEGLLNVIYQIRITCNELRPPMLMQEGLVSSLESLFEFTQIRSNYITQFDASDFHTLLSDDQVIGLYRIVQELLSNATKHSSATEVRISLMSHSDCIELNYEDNGVGMQISRSEGTFKSMGVYSMKERVRSLGGKMEMHSSPKHGLKVYIFLPVSPESRTLDA</sequence>
<dbReference type="CDD" id="cd16917">
    <property type="entry name" value="HATPase_UhpB-NarQ-NarX-like"/>
    <property type="match status" value="1"/>
</dbReference>
<organism evidence="13 14">
    <name type="scientific">Cohnella pontilimi</name>
    <dbReference type="NCBI Taxonomy" id="2564100"/>
    <lineage>
        <taxon>Bacteria</taxon>
        <taxon>Bacillati</taxon>
        <taxon>Bacillota</taxon>
        <taxon>Bacilli</taxon>
        <taxon>Bacillales</taxon>
        <taxon>Paenibacillaceae</taxon>
        <taxon>Cohnella</taxon>
    </lineage>
</organism>
<evidence type="ECO:0000313" key="14">
    <source>
        <dbReference type="Proteomes" id="UP000309673"/>
    </source>
</evidence>
<dbReference type="InterPro" id="IPR000014">
    <property type="entry name" value="PAS"/>
</dbReference>
<protein>
    <recommendedName>
        <fullName evidence="2">histidine kinase</fullName>
        <ecNumber evidence="2">2.7.13.3</ecNumber>
    </recommendedName>
</protein>
<reference evidence="13 14" key="1">
    <citation type="submission" date="2019-04" db="EMBL/GenBank/DDBJ databases">
        <title>Cohnella sp. nov., isolated from soil.</title>
        <authorList>
            <person name="Kim W."/>
        </authorList>
    </citation>
    <scope>NUCLEOTIDE SEQUENCE [LARGE SCALE GENOMIC DNA]</scope>
    <source>
        <strain evidence="13 14">CAU 1483</strain>
    </source>
</reference>
<dbReference type="Proteomes" id="UP000309673">
    <property type="component" value="Unassembled WGS sequence"/>
</dbReference>
<evidence type="ECO:0000256" key="5">
    <source>
        <dbReference type="ARBA" id="ARBA00022741"/>
    </source>
</evidence>
<feature type="domain" description="Histidine kinase" evidence="10">
    <location>
        <begin position="814"/>
        <end position="904"/>
    </location>
</feature>
<keyword evidence="4" id="KW-0808">Transferase</keyword>
<keyword evidence="9" id="KW-0175">Coiled coil</keyword>
<comment type="caution">
    <text evidence="13">The sequence shown here is derived from an EMBL/GenBank/DDBJ whole genome shotgun (WGS) entry which is preliminary data.</text>
</comment>
<dbReference type="InterPro" id="IPR052162">
    <property type="entry name" value="Sensor_kinase/Photoreceptor"/>
</dbReference>
<feature type="domain" description="PAC" evidence="12">
    <location>
        <begin position="356"/>
        <end position="404"/>
    </location>
</feature>
<dbReference type="Pfam" id="PF02518">
    <property type="entry name" value="HATPase_c"/>
    <property type="match status" value="1"/>
</dbReference>
<dbReference type="EC" id="2.7.13.3" evidence="2"/>
<evidence type="ECO:0000256" key="2">
    <source>
        <dbReference type="ARBA" id="ARBA00012438"/>
    </source>
</evidence>
<feature type="domain" description="PAC" evidence="12">
    <location>
        <begin position="230"/>
        <end position="282"/>
    </location>
</feature>
<dbReference type="InterPro" id="IPR003594">
    <property type="entry name" value="HATPase_dom"/>
</dbReference>
<evidence type="ECO:0000256" key="1">
    <source>
        <dbReference type="ARBA" id="ARBA00000085"/>
    </source>
</evidence>
<dbReference type="OrthoDB" id="9781904at2"/>
<feature type="domain" description="PAS" evidence="11">
    <location>
        <begin position="283"/>
        <end position="353"/>
    </location>
</feature>
<dbReference type="SUPFAM" id="SSF55785">
    <property type="entry name" value="PYP-like sensor domain (PAS domain)"/>
    <property type="match status" value="4"/>
</dbReference>
<dbReference type="InterPro" id="IPR000700">
    <property type="entry name" value="PAS-assoc_C"/>
</dbReference>
<dbReference type="PANTHER" id="PTHR43304">
    <property type="entry name" value="PHYTOCHROME-LIKE PROTEIN CPH1"/>
    <property type="match status" value="1"/>
</dbReference>
<evidence type="ECO:0000259" key="12">
    <source>
        <dbReference type="PROSITE" id="PS50113"/>
    </source>
</evidence>
<dbReference type="SUPFAM" id="SSF55874">
    <property type="entry name" value="ATPase domain of HSP90 chaperone/DNA topoisomerase II/histidine kinase"/>
    <property type="match status" value="1"/>
</dbReference>